<evidence type="ECO:0000256" key="1">
    <source>
        <dbReference type="SAM" id="MobiDB-lite"/>
    </source>
</evidence>
<protein>
    <submittedName>
        <fullName evidence="2">Uncharacterized protein</fullName>
    </submittedName>
</protein>
<comment type="caution">
    <text evidence="2">The sequence shown here is derived from an EMBL/GenBank/DDBJ whole genome shotgun (WGS) entry which is preliminary data.</text>
</comment>
<evidence type="ECO:0000313" key="3">
    <source>
        <dbReference type="Proteomes" id="UP000186955"/>
    </source>
</evidence>
<feature type="region of interest" description="Disordered" evidence="1">
    <location>
        <begin position="58"/>
        <end position="155"/>
    </location>
</feature>
<reference evidence="2 3" key="1">
    <citation type="submission" date="2016-10" db="EMBL/GenBank/DDBJ databases">
        <title>Genome sequence of the ascomycete fungus Penicillium subrubescens.</title>
        <authorList>
            <person name="De Vries R.P."/>
            <person name="Peng M."/>
            <person name="Dilokpimol A."/>
            <person name="Hilden K."/>
            <person name="Makela M.R."/>
            <person name="Grigoriev I."/>
            <person name="Riley R."/>
            <person name="Granchi Z."/>
        </authorList>
    </citation>
    <scope>NUCLEOTIDE SEQUENCE [LARGE SCALE GENOMIC DNA]</scope>
    <source>
        <strain evidence="2 3">CBS 132785</strain>
    </source>
</reference>
<dbReference type="Proteomes" id="UP000186955">
    <property type="component" value="Unassembled WGS sequence"/>
</dbReference>
<organism evidence="2 3">
    <name type="scientific">Penicillium subrubescens</name>
    <dbReference type="NCBI Taxonomy" id="1316194"/>
    <lineage>
        <taxon>Eukaryota</taxon>
        <taxon>Fungi</taxon>
        <taxon>Dikarya</taxon>
        <taxon>Ascomycota</taxon>
        <taxon>Pezizomycotina</taxon>
        <taxon>Eurotiomycetes</taxon>
        <taxon>Eurotiomycetidae</taxon>
        <taxon>Eurotiales</taxon>
        <taxon>Aspergillaceae</taxon>
        <taxon>Penicillium</taxon>
    </lineage>
</organism>
<dbReference type="AlphaFoldDB" id="A0A1Q5U7X5"/>
<feature type="compositionally biased region" description="Polar residues" evidence="1">
    <location>
        <begin position="87"/>
        <end position="104"/>
    </location>
</feature>
<gene>
    <name evidence="2" type="ORF">PENSUB_5548</name>
</gene>
<accession>A0A1Q5U7X5</accession>
<name>A0A1Q5U7X5_9EURO</name>
<feature type="compositionally biased region" description="Basic and acidic residues" evidence="1">
    <location>
        <begin position="106"/>
        <end position="136"/>
    </location>
</feature>
<proteinExistence type="predicted"/>
<dbReference type="EMBL" id="MNBE01000567">
    <property type="protein sequence ID" value="OKP08561.1"/>
    <property type="molecule type" value="Genomic_DNA"/>
</dbReference>
<evidence type="ECO:0000313" key="2">
    <source>
        <dbReference type="EMBL" id="OKP08561.1"/>
    </source>
</evidence>
<keyword evidence="3" id="KW-1185">Reference proteome</keyword>
<feature type="compositionally biased region" description="Polar residues" evidence="1">
    <location>
        <begin position="137"/>
        <end position="148"/>
    </location>
</feature>
<sequence length="169" mass="18611">MPQEMFGGIYISNDALLDLSPHQIFKPARALESMKFGQPLKRNTAQKSGRMLHETAIEEPASLEEHPQAGIGEIDQESAFNPPKGTPVSSIDHGTQPVLSTTSPHRGGDRGQDVKEGVTFDQRLRSQDAIINKDFDTSSPNRMTQGSPADTLGKLKFRPYPREVVKVCQ</sequence>